<evidence type="ECO:0000256" key="3">
    <source>
        <dbReference type="ARBA" id="ARBA00022679"/>
    </source>
</evidence>
<dbReference type="InterPro" id="IPR013695">
    <property type="entry name" value="WAK"/>
</dbReference>
<evidence type="ECO:0000259" key="7">
    <source>
        <dbReference type="Pfam" id="PF08488"/>
    </source>
</evidence>
<dbReference type="Pfam" id="PF08488">
    <property type="entry name" value="WAK"/>
    <property type="match status" value="1"/>
</dbReference>
<protein>
    <recommendedName>
        <fullName evidence="11">Wall-associated receptor kinase galacturonan-binding domain-containing protein</fullName>
    </recommendedName>
</protein>
<keyword evidence="6" id="KW-0325">Glycoprotein</keyword>
<dbReference type="EMBL" id="VIEB01000980">
    <property type="protein sequence ID" value="TQD77149.1"/>
    <property type="molecule type" value="Genomic_DNA"/>
</dbReference>
<keyword evidence="2" id="KW-0418">Kinase</keyword>
<keyword evidence="4" id="KW-0732">Signal</keyword>
<evidence type="ECO:0000256" key="5">
    <source>
        <dbReference type="ARBA" id="ARBA00023157"/>
    </source>
</evidence>
<evidence type="ECO:0000313" key="9">
    <source>
        <dbReference type="EMBL" id="TQD77149.1"/>
    </source>
</evidence>
<dbReference type="InterPro" id="IPR025287">
    <property type="entry name" value="WAK_GUB"/>
</dbReference>
<dbReference type="GO" id="GO:0016020">
    <property type="term" value="C:membrane"/>
    <property type="evidence" value="ECO:0007669"/>
    <property type="project" value="UniProtKB-SubCell"/>
</dbReference>
<keyword evidence="3" id="KW-0808">Transferase</keyword>
<evidence type="ECO:0000259" key="8">
    <source>
        <dbReference type="Pfam" id="PF13947"/>
    </source>
</evidence>
<reference evidence="9 10" key="1">
    <citation type="journal article" date="2019" name="G3 (Bethesda)">
        <title>Sequencing of a Wild Apple (Malus baccata) Genome Unravels the Differences Between Cultivated and Wild Apple Species Regarding Disease Resistance and Cold Tolerance.</title>
        <authorList>
            <person name="Chen X."/>
        </authorList>
    </citation>
    <scope>NUCLEOTIDE SEQUENCE [LARGE SCALE GENOMIC DNA]</scope>
    <source>
        <strain evidence="10">cv. Shandingzi</strain>
        <tissue evidence="9">Leaves</tissue>
    </source>
</reference>
<feature type="domain" description="Wall-associated receptor kinase galacturonan-binding" evidence="8">
    <location>
        <begin position="16"/>
        <end position="76"/>
    </location>
</feature>
<keyword evidence="5" id="KW-1015">Disulfide bond</keyword>
<accession>A0A540KSN1</accession>
<comment type="subcellular location">
    <subcellularLocation>
        <location evidence="1">Membrane</location>
        <topology evidence="1">Single-pass type I membrane protein</topology>
    </subcellularLocation>
</comment>
<sequence>MSSALAQSPPLAKSGCQSQCGGVTIPYPFGIGPNCYLDEWFSISCNDTYNPSKPFLNSSKLEVLDVSIELGTVRVNYPAMSTCGDMSNAYVMGLEGGPFVFSQSNNRFTAVGCNNLALMTMVNGSAIGGCLSFCRSGLTASSSSSTCNGIDCCQTTIPSDLQVFNTTIESVETGERTEGCKYAFLVDRQWFENEGLRKASDIQNMDSLPVVLEWRIDRRTYDMTRLQRINQ</sequence>
<organism evidence="9 10">
    <name type="scientific">Malus baccata</name>
    <name type="common">Siberian crab apple</name>
    <name type="synonym">Pyrus baccata</name>
    <dbReference type="NCBI Taxonomy" id="106549"/>
    <lineage>
        <taxon>Eukaryota</taxon>
        <taxon>Viridiplantae</taxon>
        <taxon>Streptophyta</taxon>
        <taxon>Embryophyta</taxon>
        <taxon>Tracheophyta</taxon>
        <taxon>Spermatophyta</taxon>
        <taxon>Magnoliopsida</taxon>
        <taxon>eudicotyledons</taxon>
        <taxon>Gunneridae</taxon>
        <taxon>Pentapetalae</taxon>
        <taxon>rosids</taxon>
        <taxon>fabids</taxon>
        <taxon>Rosales</taxon>
        <taxon>Rosaceae</taxon>
        <taxon>Amygdaloideae</taxon>
        <taxon>Maleae</taxon>
        <taxon>Malus</taxon>
    </lineage>
</organism>
<evidence type="ECO:0000256" key="2">
    <source>
        <dbReference type="ARBA" id="ARBA00022527"/>
    </source>
</evidence>
<evidence type="ECO:0000256" key="6">
    <source>
        <dbReference type="ARBA" id="ARBA00023180"/>
    </source>
</evidence>
<dbReference type="Pfam" id="PF13947">
    <property type="entry name" value="GUB_WAK_bind"/>
    <property type="match status" value="1"/>
</dbReference>
<gene>
    <name evidence="9" type="ORF">C1H46_037313</name>
</gene>
<dbReference type="GO" id="GO:0004674">
    <property type="term" value="F:protein serine/threonine kinase activity"/>
    <property type="evidence" value="ECO:0007669"/>
    <property type="project" value="UniProtKB-KW"/>
</dbReference>
<dbReference type="AlphaFoldDB" id="A0A540KSN1"/>
<evidence type="ECO:0000256" key="4">
    <source>
        <dbReference type="ARBA" id="ARBA00022729"/>
    </source>
</evidence>
<keyword evidence="2" id="KW-0723">Serine/threonine-protein kinase</keyword>
<name>A0A540KSN1_MALBA</name>
<dbReference type="PANTHER" id="PTHR33491">
    <property type="entry name" value="OSJNBA0016N04.9 PROTEIN"/>
    <property type="match status" value="1"/>
</dbReference>
<dbReference type="Proteomes" id="UP000315295">
    <property type="component" value="Unassembled WGS sequence"/>
</dbReference>
<dbReference type="STRING" id="106549.A0A540KSN1"/>
<dbReference type="GO" id="GO:0030247">
    <property type="term" value="F:polysaccharide binding"/>
    <property type="evidence" value="ECO:0007669"/>
    <property type="project" value="InterPro"/>
</dbReference>
<comment type="caution">
    <text evidence="9">The sequence shown here is derived from an EMBL/GenBank/DDBJ whole genome shotgun (WGS) entry which is preliminary data.</text>
</comment>
<keyword evidence="10" id="KW-1185">Reference proteome</keyword>
<evidence type="ECO:0000256" key="1">
    <source>
        <dbReference type="ARBA" id="ARBA00004479"/>
    </source>
</evidence>
<feature type="domain" description="Wall-associated receptor kinase" evidence="7">
    <location>
        <begin position="145"/>
        <end position="217"/>
    </location>
</feature>
<evidence type="ECO:0000313" key="10">
    <source>
        <dbReference type="Proteomes" id="UP000315295"/>
    </source>
</evidence>
<proteinExistence type="predicted"/>
<evidence type="ECO:0008006" key="11">
    <source>
        <dbReference type="Google" id="ProtNLM"/>
    </source>
</evidence>